<dbReference type="PANTHER" id="PTHR10851:SF0">
    <property type="entry name" value="PYRIDOXINE-5'-PHOSPHATE OXIDASE"/>
    <property type="match status" value="1"/>
</dbReference>
<dbReference type="InterPro" id="IPR011576">
    <property type="entry name" value="Pyridox_Oxase_N"/>
</dbReference>
<dbReference type="RefSeq" id="WP_064123028.1">
    <property type="nucleotide sequence ID" value="NZ_CP015243.1"/>
</dbReference>
<dbReference type="STRING" id="376489.A5892_12150"/>
<evidence type="ECO:0000256" key="2">
    <source>
        <dbReference type="ARBA" id="ARBA00011738"/>
    </source>
</evidence>
<dbReference type="NCBIfam" id="NF004231">
    <property type="entry name" value="PRK05679.1"/>
    <property type="match status" value="1"/>
</dbReference>
<gene>
    <name evidence="7" type="primary">pdxH</name>
    <name evidence="13" type="ORF">A5892_12150</name>
</gene>
<dbReference type="GO" id="GO:0004733">
    <property type="term" value="F:pyridoxamine phosphate oxidase activity"/>
    <property type="evidence" value="ECO:0007669"/>
    <property type="project" value="UniProtKB-UniRule"/>
</dbReference>
<evidence type="ECO:0000256" key="10">
    <source>
        <dbReference type="SAM" id="MobiDB-lite"/>
    </source>
</evidence>
<evidence type="ECO:0000313" key="13">
    <source>
        <dbReference type="EMBL" id="ANF58124.1"/>
    </source>
</evidence>
<feature type="binding site" evidence="7 9">
    <location>
        <begin position="141"/>
        <end position="142"/>
    </location>
    <ligand>
        <name>FMN</name>
        <dbReference type="ChEBI" id="CHEBI:58210"/>
    </ligand>
</feature>
<evidence type="ECO:0000259" key="11">
    <source>
        <dbReference type="Pfam" id="PF01243"/>
    </source>
</evidence>
<comment type="function">
    <text evidence="7">Catalyzes the oxidation of either pyridoxine 5'-phosphate (PNP) or pyridoxamine 5'-phosphate (PMP) into pyridoxal 5'-phosphate (PLP).</text>
</comment>
<reference evidence="13 14" key="1">
    <citation type="submission" date="2016-04" db="EMBL/GenBank/DDBJ databases">
        <title>Complete Genome Sequence of Halotalea alkalilenta IHB B 13600.</title>
        <authorList>
            <person name="Swarnkar M.K."/>
            <person name="Sharma A."/>
            <person name="Kaushal K."/>
            <person name="Soni R."/>
            <person name="Rana S."/>
            <person name="Singh A.K."/>
            <person name="Gulati A."/>
        </authorList>
    </citation>
    <scope>NUCLEOTIDE SEQUENCE [LARGE SCALE GENOMIC DNA]</scope>
    <source>
        <strain evidence="13 14">IHB B 13600</strain>
    </source>
</reference>
<evidence type="ECO:0000256" key="6">
    <source>
        <dbReference type="ARBA" id="ARBA00023096"/>
    </source>
</evidence>
<feature type="binding site" evidence="7 8">
    <location>
        <position position="128"/>
    </location>
    <ligand>
        <name>substrate</name>
    </ligand>
</feature>
<comment type="catalytic activity">
    <reaction evidence="7">
        <text>pyridoxine 5'-phosphate + O2 = pyridoxal 5'-phosphate + H2O2</text>
        <dbReference type="Rhea" id="RHEA:15149"/>
        <dbReference type="ChEBI" id="CHEBI:15379"/>
        <dbReference type="ChEBI" id="CHEBI:16240"/>
        <dbReference type="ChEBI" id="CHEBI:58589"/>
        <dbReference type="ChEBI" id="CHEBI:597326"/>
        <dbReference type="EC" id="1.4.3.5"/>
    </reaction>
</comment>
<dbReference type="InterPro" id="IPR019576">
    <property type="entry name" value="Pyridoxamine_oxidase_dimer_C"/>
</dbReference>
<evidence type="ECO:0000313" key="14">
    <source>
        <dbReference type="Proteomes" id="UP000077875"/>
    </source>
</evidence>
<feature type="binding site" evidence="7 9">
    <location>
        <position position="186"/>
    </location>
    <ligand>
        <name>FMN</name>
        <dbReference type="ChEBI" id="CHEBI:58210"/>
    </ligand>
</feature>
<dbReference type="PROSITE" id="PS01064">
    <property type="entry name" value="PYRIDOX_OXIDASE"/>
    <property type="match status" value="1"/>
</dbReference>
<dbReference type="AlphaFoldDB" id="A0A172YFZ1"/>
<comment type="similarity">
    <text evidence="1 7">Belongs to the pyridoxamine 5'-phosphate oxidase family.</text>
</comment>
<keyword evidence="3 7" id="KW-0285">Flavoprotein</keyword>
<dbReference type="PIRSF" id="PIRSF000190">
    <property type="entry name" value="Pyd_amn-ph_oxd"/>
    <property type="match status" value="1"/>
</dbReference>
<feature type="compositionally biased region" description="Basic and acidic residues" evidence="10">
    <location>
        <begin position="1"/>
        <end position="13"/>
    </location>
</feature>
<sequence length="214" mass="24852">MNRDISDVRHEYSGHGIDPDNTPGTPFPLFSEWLRAALEVDPEDANAMTLATVDAEGTPHARIVLLKGFDESGMVFYTNYQSHKGSELDHAPKAALVFWWPKLSRQVRIEGAVERVEAELSDQYFASRPRDSQLGAWVSQQSVEIPDRRWLEERWNRFAQAYRDQPVERPPHWGGLRLVPELIEFWQGQGNRLHDRVRYHRQANGDWRRVRLAP</sequence>
<proteinExistence type="inferred from homology"/>
<keyword evidence="5 7" id="KW-0560">Oxidoreductase</keyword>
<dbReference type="InterPro" id="IPR019740">
    <property type="entry name" value="Pyridox_Oxase_CS"/>
</dbReference>
<feature type="binding site" evidence="7 8">
    <location>
        <position position="124"/>
    </location>
    <ligand>
        <name>substrate</name>
    </ligand>
</feature>
<feature type="binding site" evidence="7 8">
    <location>
        <begin position="192"/>
        <end position="194"/>
    </location>
    <ligand>
        <name>substrate</name>
    </ligand>
</feature>
<dbReference type="Pfam" id="PF10590">
    <property type="entry name" value="PNP_phzG_C"/>
    <property type="match status" value="1"/>
</dbReference>
<feature type="binding site" evidence="7 9">
    <location>
        <position position="196"/>
    </location>
    <ligand>
        <name>FMN</name>
        <dbReference type="ChEBI" id="CHEBI:58210"/>
    </ligand>
</feature>
<dbReference type="Proteomes" id="UP000077875">
    <property type="component" value="Chromosome"/>
</dbReference>
<comment type="caution">
    <text evidence="7">Lacks conserved residue(s) required for the propagation of feature annotation.</text>
</comment>
<dbReference type="Pfam" id="PF01243">
    <property type="entry name" value="PNPOx_N"/>
    <property type="match status" value="1"/>
</dbReference>
<evidence type="ECO:0000256" key="3">
    <source>
        <dbReference type="ARBA" id="ARBA00022630"/>
    </source>
</evidence>
<evidence type="ECO:0000256" key="8">
    <source>
        <dbReference type="PIRSR" id="PIRSR000190-1"/>
    </source>
</evidence>
<protein>
    <recommendedName>
        <fullName evidence="7">Pyridoxine/pyridoxamine 5'-phosphate oxidase</fullName>
        <ecNumber evidence="7">1.4.3.5</ecNumber>
    </recommendedName>
    <alternativeName>
        <fullName evidence="7">PNP/PMP oxidase</fullName>
        <shortName evidence="7">PNPOx</shortName>
    </alternativeName>
    <alternativeName>
        <fullName evidence="7">Pyridoxal 5'-phosphate synthase</fullName>
    </alternativeName>
</protein>
<name>A0A172YFZ1_9GAMM</name>
<feature type="domain" description="Pyridoxamine 5'-phosphate oxidase N-terminal" evidence="11">
    <location>
        <begin position="43"/>
        <end position="152"/>
    </location>
</feature>
<dbReference type="InterPro" id="IPR012349">
    <property type="entry name" value="Split_barrel_FMN-bd"/>
</dbReference>
<dbReference type="SUPFAM" id="SSF50475">
    <property type="entry name" value="FMN-binding split barrel"/>
    <property type="match status" value="1"/>
</dbReference>
<feature type="region of interest" description="Disordered" evidence="10">
    <location>
        <begin position="1"/>
        <end position="23"/>
    </location>
</feature>
<accession>A0A172YFZ1</accession>
<keyword evidence="4 7" id="KW-0288">FMN</keyword>
<evidence type="ECO:0000256" key="7">
    <source>
        <dbReference type="HAMAP-Rule" id="MF_01629"/>
    </source>
</evidence>
<dbReference type="HAMAP" id="MF_01629">
    <property type="entry name" value="PdxH"/>
    <property type="match status" value="1"/>
</dbReference>
<keyword evidence="6 7" id="KW-0664">Pyridoxine biosynthesis</keyword>
<feature type="binding site" evidence="7 9">
    <location>
        <begin position="62"/>
        <end position="67"/>
    </location>
    <ligand>
        <name>FMN</name>
        <dbReference type="ChEBI" id="CHEBI:58210"/>
    </ligand>
</feature>
<dbReference type="EMBL" id="CP015243">
    <property type="protein sequence ID" value="ANF58124.1"/>
    <property type="molecule type" value="Genomic_DNA"/>
</dbReference>
<comment type="pathway">
    <text evidence="7">Cofactor metabolism; pyridoxal 5'-phosphate salvage; pyridoxal 5'-phosphate from pyridoxamine 5'-phosphate: step 1/1.</text>
</comment>
<dbReference type="GO" id="GO:0010181">
    <property type="term" value="F:FMN binding"/>
    <property type="evidence" value="ECO:0007669"/>
    <property type="project" value="UniProtKB-UniRule"/>
</dbReference>
<feature type="binding site" evidence="7 9">
    <location>
        <begin position="77"/>
        <end position="78"/>
    </location>
    <ligand>
        <name>FMN</name>
        <dbReference type="ChEBI" id="CHEBI:58210"/>
    </ligand>
</feature>
<evidence type="ECO:0000256" key="1">
    <source>
        <dbReference type="ARBA" id="ARBA00007301"/>
    </source>
</evidence>
<keyword evidence="14" id="KW-1185">Reference proteome</keyword>
<comment type="subunit">
    <text evidence="2 7">Homodimer.</text>
</comment>
<feature type="binding site" evidence="8">
    <location>
        <begin position="9"/>
        <end position="12"/>
    </location>
    <ligand>
        <name>substrate</name>
    </ligand>
</feature>
<dbReference type="KEGG" id="haa:A5892_12150"/>
<dbReference type="InterPro" id="IPR000659">
    <property type="entry name" value="Pyridox_Oxase"/>
</dbReference>
<comment type="cofactor">
    <cofactor evidence="7 9">
        <name>FMN</name>
        <dbReference type="ChEBI" id="CHEBI:58210"/>
    </cofactor>
    <text evidence="7 9">Binds 1 FMN per subunit.</text>
</comment>
<dbReference type="UniPathway" id="UPA01068">
    <property type="reaction ID" value="UER00304"/>
</dbReference>
<feature type="binding site" evidence="7 8">
    <location>
        <position position="132"/>
    </location>
    <ligand>
        <name>substrate</name>
    </ligand>
</feature>
<dbReference type="GO" id="GO:0008615">
    <property type="term" value="P:pyridoxine biosynthetic process"/>
    <property type="evidence" value="ECO:0007669"/>
    <property type="project" value="UniProtKB-UniRule"/>
</dbReference>
<dbReference type="FunFam" id="2.30.110.10:FF:000020">
    <property type="entry name" value="PNPO isoform 11"/>
    <property type="match status" value="1"/>
</dbReference>
<evidence type="ECO:0000259" key="12">
    <source>
        <dbReference type="Pfam" id="PF10590"/>
    </source>
</evidence>
<dbReference type="NCBIfam" id="TIGR00558">
    <property type="entry name" value="pdxH"/>
    <property type="match status" value="1"/>
</dbReference>
<feature type="binding site" evidence="7 9">
    <location>
        <position position="106"/>
    </location>
    <ligand>
        <name>FMN</name>
        <dbReference type="ChEBI" id="CHEBI:58210"/>
    </ligand>
</feature>
<evidence type="ECO:0000256" key="4">
    <source>
        <dbReference type="ARBA" id="ARBA00022643"/>
    </source>
</evidence>
<evidence type="ECO:0000256" key="9">
    <source>
        <dbReference type="PIRSR" id="PIRSR000190-2"/>
    </source>
</evidence>
<dbReference type="Gene3D" id="2.30.110.10">
    <property type="entry name" value="Electron Transport, Fmn-binding Protein, Chain A"/>
    <property type="match status" value="1"/>
</dbReference>
<comment type="pathway">
    <text evidence="7">Cofactor metabolism; pyridoxal 5'-phosphate salvage; pyridoxal 5'-phosphate from pyridoxine 5'-phosphate: step 1/1.</text>
</comment>
<feature type="binding site" evidence="7 9">
    <location>
        <position position="84"/>
    </location>
    <ligand>
        <name>FMN</name>
        <dbReference type="ChEBI" id="CHEBI:58210"/>
    </ligand>
</feature>
<feature type="domain" description="Pyridoxine 5'-phosphate oxidase dimerisation C-terminal" evidence="12">
    <location>
        <begin position="173"/>
        <end position="214"/>
    </location>
</feature>
<feature type="binding site" evidence="7 8">
    <location>
        <position position="67"/>
    </location>
    <ligand>
        <name>substrate</name>
    </ligand>
</feature>
<evidence type="ECO:0000256" key="5">
    <source>
        <dbReference type="ARBA" id="ARBA00023002"/>
    </source>
</evidence>
<organism evidence="13 14">
    <name type="scientific">Halotalea alkalilenta</name>
    <dbReference type="NCBI Taxonomy" id="376489"/>
    <lineage>
        <taxon>Bacteria</taxon>
        <taxon>Pseudomonadati</taxon>
        <taxon>Pseudomonadota</taxon>
        <taxon>Gammaproteobacteria</taxon>
        <taxon>Oceanospirillales</taxon>
        <taxon>Halomonadaceae</taxon>
        <taxon>Halotalea</taxon>
    </lineage>
</organism>
<dbReference type="EC" id="1.4.3.5" evidence="7"/>
<comment type="catalytic activity">
    <reaction evidence="7">
        <text>pyridoxamine 5'-phosphate + O2 + H2O = pyridoxal 5'-phosphate + H2O2 + NH4(+)</text>
        <dbReference type="Rhea" id="RHEA:15817"/>
        <dbReference type="ChEBI" id="CHEBI:15377"/>
        <dbReference type="ChEBI" id="CHEBI:15379"/>
        <dbReference type="ChEBI" id="CHEBI:16240"/>
        <dbReference type="ChEBI" id="CHEBI:28938"/>
        <dbReference type="ChEBI" id="CHEBI:58451"/>
        <dbReference type="ChEBI" id="CHEBI:597326"/>
        <dbReference type="EC" id="1.4.3.5"/>
    </reaction>
</comment>
<dbReference type="PANTHER" id="PTHR10851">
    <property type="entry name" value="PYRIDOXINE-5-PHOSPHATE OXIDASE"/>
    <property type="match status" value="1"/>
</dbReference>